<gene>
    <name evidence="1" type="ORF">E3Q22_03354</name>
</gene>
<name>A0A4T0M2E1_9BASI</name>
<proteinExistence type="predicted"/>
<sequence length="299" mass="34413">MDVFDTSKDITDGQHTTINRDIPTSIYSLPVEILDKIICLEPQIAFTCRSLYHIGSRWLNNTVVGPRYELYGLCRLVYRENTYMLIDSFNRHLSNMTKIEGHRFALRTLCVNMNNIRSGRRHILFNKLAANLKSFPNLTQVNIVLSSLYHILSIKHVVFDKITTLVLECRSVYLEGGEPQEVVDLLVNCTPNLRHFIIYAGNEFQESIQPLLHNLSQRMKEFEKLESGVVLYRKWSTVGFASTMLRLVEYERHGQIKRRESTLQPTAKVSQESTVIASILERMSITKKSLIAGITIGYE</sequence>
<organism evidence="1 2">
    <name type="scientific">Wallemia mellicola</name>
    <dbReference type="NCBI Taxonomy" id="1708541"/>
    <lineage>
        <taxon>Eukaryota</taxon>
        <taxon>Fungi</taxon>
        <taxon>Dikarya</taxon>
        <taxon>Basidiomycota</taxon>
        <taxon>Wallemiomycotina</taxon>
        <taxon>Wallemiomycetes</taxon>
        <taxon>Wallemiales</taxon>
        <taxon>Wallemiaceae</taxon>
        <taxon>Wallemia</taxon>
    </lineage>
</organism>
<evidence type="ECO:0000313" key="2">
    <source>
        <dbReference type="Proteomes" id="UP000310685"/>
    </source>
</evidence>
<dbReference type="AlphaFoldDB" id="A0A4T0M2E1"/>
<evidence type="ECO:0000313" key="1">
    <source>
        <dbReference type="EMBL" id="TIB76811.1"/>
    </source>
</evidence>
<dbReference type="Proteomes" id="UP000310685">
    <property type="component" value="Unassembled WGS sequence"/>
</dbReference>
<dbReference type="EMBL" id="SPRC01000041">
    <property type="protein sequence ID" value="TIB76811.1"/>
    <property type="molecule type" value="Genomic_DNA"/>
</dbReference>
<reference evidence="1 2" key="1">
    <citation type="submission" date="2019-03" db="EMBL/GenBank/DDBJ databases">
        <title>Sequencing 25 genomes of Wallemia mellicola.</title>
        <authorList>
            <person name="Gostincar C."/>
        </authorList>
    </citation>
    <scope>NUCLEOTIDE SEQUENCE [LARGE SCALE GENOMIC DNA]</scope>
    <source>
        <strain evidence="1 2">EXF-6152</strain>
    </source>
</reference>
<accession>A0A4T0M2E1</accession>
<comment type="caution">
    <text evidence="1">The sequence shown here is derived from an EMBL/GenBank/DDBJ whole genome shotgun (WGS) entry which is preliminary data.</text>
</comment>
<protein>
    <submittedName>
        <fullName evidence="1">Uncharacterized protein</fullName>
    </submittedName>
</protein>